<dbReference type="InterPro" id="IPR049883">
    <property type="entry name" value="NOTCH1_EGF-like"/>
</dbReference>
<dbReference type="PROSITE" id="PS01186">
    <property type="entry name" value="EGF_2"/>
    <property type="match status" value="13"/>
</dbReference>
<feature type="disulfide bond" evidence="8">
    <location>
        <begin position="81"/>
        <end position="98"/>
    </location>
</feature>
<evidence type="ECO:0000313" key="14">
    <source>
        <dbReference type="RefSeq" id="XP_023933575.1"/>
    </source>
</evidence>
<keyword evidence="3 8" id="KW-0245">EGF-like domain</keyword>
<dbReference type="KEGG" id="lak:106153406"/>
<dbReference type="PROSITE" id="PS00010">
    <property type="entry name" value="ASX_HYDROXYL"/>
    <property type="match status" value="10"/>
</dbReference>
<dbReference type="InterPro" id="IPR036383">
    <property type="entry name" value="TSP1_rpt_sf"/>
</dbReference>
<dbReference type="GO" id="GO:0007160">
    <property type="term" value="P:cell-matrix adhesion"/>
    <property type="evidence" value="ECO:0007669"/>
    <property type="project" value="InterPro"/>
</dbReference>
<dbReference type="Pfam" id="PF12662">
    <property type="entry name" value="cEGF"/>
    <property type="match status" value="1"/>
</dbReference>
<dbReference type="PROSITE" id="PS00022">
    <property type="entry name" value="EGF_1"/>
    <property type="match status" value="1"/>
</dbReference>
<dbReference type="Proteomes" id="UP000085678">
    <property type="component" value="Unplaced"/>
</dbReference>
<dbReference type="FunFam" id="2.10.25.10:FF:000038">
    <property type="entry name" value="Fibrillin 2"/>
    <property type="match status" value="5"/>
</dbReference>
<dbReference type="Gene3D" id="2.10.25.10">
    <property type="entry name" value="Laminin"/>
    <property type="match status" value="19"/>
</dbReference>
<dbReference type="PROSITE" id="PS50856">
    <property type="entry name" value="AMOP"/>
    <property type="match status" value="1"/>
</dbReference>
<feature type="transmembrane region" description="Helical" evidence="10">
    <location>
        <begin position="1919"/>
        <end position="1944"/>
    </location>
</feature>
<feature type="domain" description="EGF-like" evidence="11">
    <location>
        <begin position="70"/>
        <end position="112"/>
    </location>
</feature>
<dbReference type="SMART" id="SM00209">
    <property type="entry name" value="TSP1"/>
    <property type="match status" value="1"/>
</dbReference>
<dbReference type="Gene3D" id="2.20.100.10">
    <property type="entry name" value="Thrombospondin type-1 (TSP1) repeat"/>
    <property type="match status" value="1"/>
</dbReference>
<feature type="domain" description="EGF-like" evidence="11">
    <location>
        <begin position="1353"/>
        <end position="1398"/>
    </location>
</feature>
<feature type="domain" description="EGF-like" evidence="11">
    <location>
        <begin position="1399"/>
        <end position="1439"/>
    </location>
</feature>
<dbReference type="InterPro" id="IPR009030">
    <property type="entry name" value="Growth_fac_rcpt_cys_sf"/>
</dbReference>
<feature type="domain" description="EGF-like" evidence="11">
    <location>
        <begin position="1137"/>
        <end position="1180"/>
    </location>
</feature>
<dbReference type="PROSITE" id="PS50026">
    <property type="entry name" value="EGF_3"/>
    <property type="match status" value="11"/>
</dbReference>
<dbReference type="PANTHER" id="PTHR24034">
    <property type="entry name" value="EGF-LIKE DOMAIN-CONTAINING PROTEIN"/>
    <property type="match status" value="1"/>
</dbReference>
<evidence type="ECO:0000256" key="7">
    <source>
        <dbReference type="ARBA" id="ARBA00023180"/>
    </source>
</evidence>
<dbReference type="GO" id="GO:0005509">
    <property type="term" value="F:calcium ion binding"/>
    <property type="evidence" value="ECO:0007669"/>
    <property type="project" value="InterPro"/>
</dbReference>
<dbReference type="FunFam" id="2.10.25.10:FF:000010">
    <property type="entry name" value="Pro-epidermal growth factor"/>
    <property type="match status" value="1"/>
</dbReference>
<dbReference type="GO" id="GO:0005576">
    <property type="term" value="C:extracellular region"/>
    <property type="evidence" value="ECO:0007669"/>
    <property type="project" value="UniProtKB-SubCell"/>
</dbReference>
<dbReference type="SUPFAM" id="SSF82895">
    <property type="entry name" value="TSP-1 type 1 repeat"/>
    <property type="match status" value="1"/>
</dbReference>
<dbReference type="STRING" id="7574.A0A2R2MTI2"/>
<keyword evidence="6 8" id="KW-1015">Disulfide bond</keyword>
<dbReference type="Pfam" id="PF06119">
    <property type="entry name" value="NIDO"/>
    <property type="match status" value="1"/>
</dbReference>
<feature type="disulfide bond" evidence="8">
    <location>
        <begin position="679"/>
        <end position="688"/>
    </location>
</feature>
<evidence type="ECO:0000256" key="4">
    <source>
        <dbReference type="ARBA" id="ARBA00022729"/>
    </source>
</evidence>
<keyword evidence="10" id="KW-0812">Transmembrane</keyword>
<dbReference type="InterPro" id="IPR001881">
    <property type="entry name" value="EGF-like_Ca-bd_dom"/>
</dbReference>
<dbReference type="InterPro" id="IPR026823">
    <property type="entry name" value="cEGF"/>
</dbReference>
<dbReference type="FunFam" id="2.10.25.10:FF:000426">
    <property type="entry name" value="Vitamin K-dependent protein S"/>
    <property type="match status" value="1"/>
</dbReference>
<evidence type="ECO:0000313" key="13">
    <source>
        <dbReference type="Proteomes" id="UP000085678"/>
    </source>
</evidence>
<protein>
    <submittedName>
        <fullName evidence="14">Uncharacterized protein LOC106153406</fullName>
    </submittedName>
</protein>
<dbReference type="PROSITE" id="PS50092">
    <property type="entry name" value="TSP1"/>
    <property type="match status" value="1"/>
</dbReference>
<dbReference type="OrthoDB" id="4405280at2759"/>
<evidence type="ECO:0000256" key="2">
    <source>
        <dbReference type="ARBA" id="ARBA00022525"/>
    </source>
</evidence>
<dbReference type="InterPro" id="IPR000884">
    <property type="entry name" value="TSP1_rpt"/>
</dbReference>
<name>A0A2R2MTI2_LINAN</name>
<dbReference type="GO" id="GO:0071944">
    <property type="term" value="C:cell periphery"/>
    <property type="evidence" value="ECO:0007669"/>
    <property type="project" value="UniProtKB-ARBA"/>
</dbReference>
<feature type="domain" description="EGF-like" evidence="11">
    <location>
        <begin position="1051"/>
        <end position="1091"/>
    </location>
</feature>
<feature type="domain" description="EGF-like" evidence="11">
    <location>
        <begin position="1311"/>
        <end position="1352"/>
    </location>
</feature>
<evidence type="ECO:0000256" key="10">
    <source>
        <dbReference type="SAM" id="Phobius"/>
    </source>
</evidence>
<feature type="domain" description="EGF-like" evidence="11">
    <location>
        <begin position="1483"/>
        <end position="1524"/>
    </location>
</feature>
<dbReference type="InParanoid" id="A0A2R2MTI2"/>
<evidence type="ECO:0000259" key="12">
    <source>
        <dbReference type="PROSITE" id="PS50856"/>
    </source>
</evidence>
<feature type="domain" description="EGF-like" evidence="11">
    <location>
        <begin position="1268"/>
        <end position="1310"/>
    </location>
</feature>
<dbReference type="CDD" id="cd00054">
    <property type="entry name" value="EGF_CA"/>
    <property type="match status" value="5"/>
</dbReference>
<keyword evidence="13" id="KW-1185">Reference proteome</keyword>
<gene>
    <name evidence="14" type="primary">LOC106153406</name>
</gene>
<keyword evidence="4" id="KW-0732">Signal</keyword>
<dbReference type="InterPro" id="IPR003886">
    <property type="entry name" value="NIDO_dom"/>
</dbReference>
<dbReference type="PROSITE" id="PS01187">
    <property type="entry name" value="EGF_CA"/>
    <property type="match status" value="7"/>
</dbReference>
<evidence type="ECO:0000256" key="8">
    <source>
        <dbReference type="PROSITE-ProRule" id="PRU00076"/>
    </source>
</evidence>
<organism evidence="13 14">
    <name type="scientific">Lingula anatina</name>
    <name type="common">Brachiopod</name>
    <name type="synonym">Lingula unguis</name>
    <dbReference type="NCBI Taxonomy" id="7574"/>
    <lineage>
        <taxon>Eukaryota</taxon>
        <taxon>Metazoa</taxon>
        <taxon>Spiralia</taxon>
        <taxon>Lophotrochozoa</taxon>
        <taxon>Brachiopoda</taxon>
        <taxon>Linguliformea</taxon>
        <taxon>Lingulata</taxon>
        <taxon>Lingulida</taxon>
        <taxon>Linguloidea</taxon>
        <taxon>Lingulidae</taxon>
        <taxon>Lingula</taxon>
    </lineage>
</organism>
<dbReference type="Pfam" id="PF00090">
    <property type="entry name" value="TSP_1"/>
    <property type="match status" value="1"/>
</dbReference>
<keyword evidence="7" id="KW-0325">Glycoprotein</keyword>
<feature type="compositionally biased region" description="Polar residues" evidence="9">
    <location>
        <begin position="1901"/>
        <end position="1912"/>
    </location>
</feature>
<feature type="region of interest" description="Disordered" evidence="9">
    <location>
        <begin position="1889"/>
        <end position="1912"/>
    </location>
</feature>
<dbReference type="SMART" id="SM00179">
    <property type="entry name" value="EGF_CA"/>
    <property type="match status" value="18"/>
</dbReference>
<dbReference type="InterPro" id="IPR050751">
    <property type="entry name" value="ECM_structural_protein"/>
</dbReference>
<evidence type="ECO:0000256" key="9">
    <source>
        <dbReference type="SAM" id="MobiDB-lite"/>
    </source>
</evidence>
<dbReference type="FunFam" id="2.20.100.10:FF:000001">
    <property type="entry name" value="semaphorin-5A isoform X1"/>
    <property type="match status" value="1"/>
</dbReference>
<evidence type="ECO:0000256" key="5">
    <source>
        <dbReference type="ARBA" id="ARBA00022737"/>
    </source>
</evidence>
<proteinExistence type="predicted"/>
<dbReference type="InterPro" id="IPR000152">
    <property type="entry name" value="EGF-type_Asp/Asn_hydroxyl_site"/>
</dbReference>
<dbReference type="PANTHER" id="PTHR24034:SF200">
    <property type="entry name" value="EGF-LIKE AND EMI DOMAIN-CONTAINING PROTEIN 1"/>
    <property type="match status" value="1"/>
</dbReference>
<dbReference type="SMART" id="SM00181">
    <property type="entry name" value="EGF"/>
    <property type="match status" value="22"/>
</dbReference>
<dbReference type="FunFam" id="2.10.25.10:FF:000014">
    <property type="entry name" value="Latent-transforming growth factor beta-binding protein 3"/>
    <property type="match status" value="1"/>
</dbReference>
<reference evidence="14" key="1">
    <citation type="submission" date="2025-08" db="UniProtKB">
        <authorList>
            <consortium name="RefSeq"/>
        </authorList>
    </citation>
    <scope>IDENTIFICATION</scope>
    <source>
        <tissue evidence="14">Gonads</tissue>
    </source>
</reference>
<keyword evidence="2" id="KW-0964">Secreted</keyword>
<dbReference type="Pfam" id="PF07645">
    <property type="entry name" value="EGF_CA"/>
    <property type="match status" value="13"/>
</dbReference>
<keyword evidence="10" id="KW-1133">Transmembrane helix</keyword>
<comment type="subcellular location">
    <subcellularLocation>
        <location evidence="1">Secreted</location>
    </subcellularLocation>
</comment>
<keyword evidence="5" id="KW-0677">Repeat</keyword>
<dbReference type="InterPro" id="IPR018097">
    <property type="entry name" value="EGF_Ca-bd_CS"/>
</dbReference>
<evidence type="ECO:0000256" key="1">
    <source>
        <dbReference type="ARBA" id="ARBA00004613"/>
    </source>
</evidence>
<keyword evidence="10" id="KW-0472">Membrane</keyword>
<comment type="caution">
    <text evidence="8">Lacks conserved residue(s) required for the propagation of feature annotation.</text>
</comment>
<evidence type="ECO:0000259" key="11">
    <source>
        <dbReference type="PROSITE" id="PS50026"/>
    </source>
</evidence>
<accession>A0A2R2MTI2</accession>
<feature type="disulfide bond" evidence="8">
    <location>
        <begin position="1279"/>
        <end position="1296"/>
    </location>
</feature>
<dbReference type="SUPFAM" id="SSF57196">
    <property type="entry name" value="EGF/Laminin"/>
    <property type="match status" value="3"/>
</dbReference>
<dbReference type="SUPFAM" id="SSF57184">
    <property type="entry name" value="Growth factor receptor domain"/>
    <property type="match status" value="6"/>
</dbReference>
<evidence type="ECO:0000256" key="3">
    <source>
        <dbReference type="ARBA" id="ARBA00022536"/>
    </source>
</evidence>
<evidence type="ECO:0000256" key="6">
    <source>
        <dbReference type="ARBA" id="ARBA00023157"/>
    </source>
</evidence>
<sequence length="1971" mass="217495">MCAPGYHPENNRTLCVDDNECLFGANECLDNLTGSLHPGVKGCVNVDGGYICQCHKGFKYVSGSLHHCEDVNECEENMTDCGPAEKAVCTNTVGGFQCSCRDGYEGDGKTCLEKRFRFPSFSTHTKLMSSEQYSPFLFPTYSIPLNENFFPSLYFTKGGLILFSRLNKTTANFSRRHTFRHPYGDSQSLDDFNFHPVYHEGALVAPYWASAVDTSDKFPDRGVYYTTFERGQSPEAATALDTIRDIGSGLLHQVNVSDFEPVWMLVVTWNKMGYPAVDENPDNINKTITYQIVLATDFLTTAVETIYADGGMNWNIMLDTRTQPTYPVRVGYAIRNKKVKFGETPVPGSRTTYEYDYSWFTIRTARDIKLTPRIERMDQQIQDGAKSPGHFTWVLSTPGKNFTHPGLYCERWIEADKKLDALWGGQVNYDDAKTCPCSLQQLYRVPKAMPVFLDDPRIPPHIVCYRKDIQEEESSSVTTPRCCYYQDGGALVVNHADVKGANTFMRHTLEADLTDSVYDFCCDVNNIALGASLSWQCDKFLARRPISSCEAFKAYYAGNYPPFGQTNDSDIILNIKLGESYPNLTTVEASDREGDRIKFHLRADAPKEARIDGSTGLLAWFNVTDVRPTIIPSMIVIVSDGVDQSVWRAKISFCKCENNGTCVFHEEQMSSFAFAYCMCQDGYGGQFCEEDIDGCADNPCYFGVVCHDVPAPDLLYNPLGYRCGECPFGLIGNGQTCVDLDECQTENACQQGCRNLAGESHYECFCFEGYALGADGFSCVDINECSRGLHTCDLSTTYCANRNGSYDCTCLHGYTAGDMEEECVDQNECLLGNSDHGSNSSSLCPEHSHCVNTRGSYVCRCYYGYRMNKVKGECEEVDECDINNSCQQTCVDLIGRYECACGESFIPDNDTVSCQPIFECDEEEIMNCDGGNPRAVCAKSTSKFETICSCPKGYSLNSTNFCVDVDECSTGLSPCRSEISRCVNTDGRFYCSCKLGFVQAPDGITCVDEDECSTGHHSCQMICINVVGSYECACELGYILHEDRRHCIQAYFDECSSPLTNDCDKVYGVCVDQHPGYSCHCMAGFTGDGFVCSELNECSQPDYGGCHHQCLNTPYGNYTCVCNTGYILADDSHSCEDVDECQSEATHSCLSRQYCNNTRGSYVCSCPTDFYLAEDGKTCKPTFKCFEPRGCSHFCGYVAGADSCFCPNGLTVDEEFGDICEDIDECAMPNLHNCDPEMNVVCVNTVPGYECACVSALYVQVGPYRCIDYDECQAGNHTCSLTSHTVCHNLSPGYQCVCQHGYIPMGEICVDLNECTLGQHVCDKVKGVCINTPGSYRCQCQAGYHGDGIDCEDVDECHRDTHLCDQRPDRGLCHNTPGSYVCDCAKGYQLAANGRTCEDIDDCSNGIHDCHHICINKPGGYGCACLPGFRLDVDMKSCIAARPCDNSTYAAMCHWDCASIEDLDTCICPRGYRVDELGFYCEDIDECSTQSPCDEERGNCTNTWGSFQCTCRDGYKLGLAFKCTDRDGQWGEWTAWTNCTKPCGGGTKVRSRECNDPSPDGGGAWCVGSGGEMAQCNTWLCPLNPEELQYGVILTIDGGLGVQQFVPIREVFISKLMTVINSFCNFNRSTVSQCCGYETLYLPRKNNPLVFASMNQVKIGQGYPLEKDGLLDVLVFSKYSPNSGLCAAAYKMLLTTTLPTTSIHGNFSWNDTELLNITQETVKDGEGDLVASGSGDIVEEFNGTFGFNATDLLNNRTLLAFNLTSHNNFSEAATIDETSKSGRLKRSHGKQVNDDSDVYLADVHGRKLLTVPTVIVNATNDTLWNVTTTITVMTEETTQDEFIPKELLADILEYTDVQDELTSGLEEAVKTAYGITLNLTIISVTIATQAPPPPTEPATTELQSNSTEKMGSSTEGTPAWVILLAVLGSLVPVAVIIIVVLVLIKKPSKVAAAEFEENPNNFDPGDFEEET</sequence>
<dbReference type="GeneID" id="106153406"/>
<feature type="domain" description="AMOP" evidence="12">
    <location>
        <begin position="401"/>
        <end position="544"/>
    </location>
</feature>
<dbReference type="InterPro" id="IPR005533">
    <property type="entry name" value="AMOP_dom"/>
</dbReference>
<feature type="domain" description="EGF-like" evidence="11">
    <location>
        <begin position="964"/>
        <end position="1007"/>
    </location>
</feature>
<feature type="domain" description="EGF-like" evidence="11">
    <location>
        <begin position="650"/>
        <end position="689"/>
    </location>
</feature>
<feature type="domain" description="EGF-like" evidence="11">
    <location>
        <begin position="1094"/>
        <end position="1136"/>
    </location>
</feature>
<dbReference type="InterPro" id="IPR000742">
    <property type="entry name" value="EGF"/>
</dbReference>
<dbReference type="RefSeq" id="XP_023933575.1">
    <property type="nucleotide sequence ID" value="XM_024077807.1"/>
</dbReference>